<reference evidence="2 3" key="1">
    <citation type="submission" date="2014-10" db="EMBL/GenBank/DDBJ databases">
        <title>Draft genome of the hookworm Ancylostoma caninum.</title>
        <authorList>
            <person name="Mitreva M."/>
        </authorList>
    </citation>
    <scope>NUCLEOTIDE SEQUENCE [LARGE SCALE GENOMIC DNA]</scope>
    <source>
        <strain evidence="2 3">Baltimore</strain>
    </source>
</reference>
<accession>A0A368GFZ8</accession>
<sequence length="164" mass="19189">MVQYDDACILPRIRPQKIPKIYPLVAAPTTNFYACNHIPSYSDDRVLIKENDHWTRNPRWQVMRVSRSDPLSSCEATRKSSETTKVHPNAPKSIQLFMDINVSATKKEKEPRQSRKKLPRVSPRKLRPSNETHPMTKIPEDEETVFCRKLKQVRFNMNPKTCKE</sequence>
<evidence type="ECO:0000313" key="2">
    <source>
        <dbReference type="EMBL" id="RCN43311.1"/>
    </source>
</evidence>
<feature type="compositionally biased region" description="Basic and acidic residues" evidence="1">
    <location>
        <begin position="76"/>
        <end position="85"/>
    </location>
</feature>
<evidence type="ECO:0000313" key="3">
    <source>
        <dbReference type="Proteomes" id="UP000252519"/>
    </source>
</evidence>
<gene>
    <name evidence="2" type="ORF">ANCCAN_10726</name>
</gene>
<comment type="caution">
    <text evidence="2">The sequence shown here is derived from an EMBL/GenBank/DDBJ whole genome shotgun (WGS) entry which is preliminary data.</text>
</comment>
<dbReference type="OrthoDB" id="5805097at2759"/>
<organism evidence="2 3">
    <name type="scientific">Ancylostoma caninum</name>
    <name type="common">Dog hookworm</name>
    <dbReference type="NCBI Taxonomy" id="29170"/>
    <lineage>
        <taxon>Eukaryota</taxon>
        <taxon>Metazoa</taxon>
        <taxon>Ecdysozoa</taxon>
        <taxon>Nematoda</taxon>
        <taxon>Chromadorea</taxon>
        <taxon>Rhabditida</taxon>
        <taxon>Rhabditina</taxon>
        <taxon>Rhabditomorpha</taxon>
        <taxon>Strongyloidea</taxon>
        <taxon>Ancylostomatidae</taxon>
        <taxon>Ancylostomatinae</taxon>
        <taxon>Ancylostoma</taxon>
    </lineage>
</organism>
<feature type="compositionally biased region" description="Basic residues" evidence="1">
    <location>
        <begin position="114"/>
        <end position="127"/>
    </location>
</feature>
<dbReference type="AlphaFoldDB" id="A0A368GFZ8"/>
<name>A0A368GFZ8_ANCCA</name>
<evidence type="ECO:0000256" key="1">
    <source>
        <dbReference type="SAM" id="MobiDB-lite"/>
    </source>
</evidence>
<proteinExistence type="predicted"/>
<keyword evidence="3" id="KW-1185">Reference proteome</keyword>
<dbReference type="EMBL" id="JOJR01000162">
    <property type="protein sequence ID" value="RCN43311.1"/>
    <property type="molecule type" value="Genomic_DNA"/>
</dbReference>
<dbReference type="Proteomes" id="UP000252519">
    <property type="component" value="Unassembled WGS sequence"/>
</dbReference>
<feature type="region of interest" description="Disordered" evidence="1">
    <location>
        <begin position="66"/>
        <end position="140"/>
    </location>
</feature>
<protein>
    <submittedName>
        <fullName evidence="2">Uncharacterized protein</fullName>
    </submittedName>
</protein>